<evidence type="ECO:0000259" key="2">
    <source>
        <dbReference type="PROSITE" id="PS50110"/>
    </source>
</evidence>
<dbReference type="GO" id="GO:0000160">
    <property type="term" value="P:phosphorelay signal transduction system"/>
    <property type="evidence" value="ECO:0007669"/>
    <property type="project" value="InterPro"/>
</dbReference>
<accession>A0A7Y9E9N6</accession>
<dbReference type="RefSeq" id="WP_179665265.1">
    <property type="nucleotide sequence ID" value="NZ_JACCBG010000001.1"/>
</dbReference>
<keyword evidence="4" id="KW-1185">Reference proteome</keyword>
<dbReference type="Pfam" id="PF00072">
    <property type="entry name" value="Response_reg"/>
    <property type="match status" value="1"/>
</dbReference>
<dbReference type="EMBL" id="JACCBG010000001">
    <property type="protein sequence ID" value="NYD43789.1"/>
    <property type="molecule type" value="Genomic_DNA"/>
</dbReference>
<gene>
    <name evidence="3" type="ORF">BJZ21_003872</name>
</gene>
<sequence length="152" mass="15152">MRAIRVVVADDDPVFTDALVDVLAADPRFDVVGAAGTGAQLLALVAETAPDLALVDVRMPGGGPTAVRALTTGDGHRPLVVAVSAQHGTTAILAMLRAGAVGFLAKGSLGDRLPDLVARAAAGEVVLAAPGATEALRRLVALSPLAPAPVVL</sequence>
<feature type="domain" description="Response regulatory" evidence="2">
    <location>
        <begin position="5"/>
        <end position="121"/>
    </location>
</feature>
<reference evidence="3 4" key="1">
    <citation type="submission" date="2020-07" db="EMBL/GenBank/DDBJ databases">
        <title>Sequencing the genomes of 1000 actinobacteria strains.</title>
        <authorList>
            <person name="Klenk H.-P."/>
        </authorList>
    </citation>
    <scope>NUCLEOTIDE SEQUENCE [LARGE SCALE GENOMIC DNA]</scope>
    <source>
        <strain evidence="3 4">DSM 21350</strain>
    </source>
</reference>
<dbReference type="InterPro" id="IPR011006">
    <property type="entry name" value="CheY-like_superfamily"/>
</dbReference>
<comment type="caution">
    <text evidence="3">The sequence shown here is derived from an EMBL/GenBank/DDBJ whole genome shotgun (WGS) entry which is preliminary data.</text>
</comment>
<dbReference type="AlphaFoldDB" id="A0A7Y9E9N6"/>
<dbReference type="Gene3D" id="3.40.50.2300">
    <property type="match status" value="1"/>
</dbReference>
<proteinExistence type="predicted"/>
<evidence type="ECO:0000313" key="4">
    <source>
        <dbReference type="Proteomes" id="UP000535511"/>
    </source>
</evidence>
<name>A0A7Y9E9N6_9ACTN</name>
<feature type="modified residue" description="4-aspartylphosphate" evidence="1">
    <location>
        <position position="56"/>
    </location>
</feature>
<dbReference type="SMART" id="SM00448">
    <property type="entry name" value="REC"/>
    <property type="match status" value="1"/>
</dbReference>
<dbReference type="PANTHER" id="PTHR45566:SF2">
    <property type="entry name" value="NARL SUBFAMILY"/>
    <property type="match status" value="1"/>
</dbReference>
<dbReference type="InterPro" id="IPR058245">
    <property type="entry name" value="NreC/VraR/RcsB-like_REC"/>
</dbReference>
<dbReference type="PANTHER" id="PTHR45566">
    <property type="entry name" value="HTH-TYPE TRANSCRIPTIONAL REGULATOR YHJB-RELATED"/>
    <property type="match status" value="1"/>
</dbReference>
<dbReference type="InterPro" id="IPR001789">
    <property type="entry name" value="Sig_transdc_resp-reg_receiver"/>
</dbReference>
<evidence type="ECO:0000313" key="3">
    <source>
        <dbReference type="EMBL" id="NYD43789.1"/>
    </source>
</evidence>
<dbReference type="InterPro" id="IPR051015">
    <property type="entry name" value="EvgA-like"/>
</dbReference>
<dbReference type="SUPFAM" id="SSF52172">
    <property type="entry name" value="CheY-like"/>
    <property type="match status" value="1"/>
</dbReference>
<dbReference type="PROSITE" id="PS50110">
    <property type="entry name" value="RESPONSE_REGULATORY"/>
    <property type="match status" value="1"/>
</dbReference>
<keyword evidence="1" id="KW-0597">Phosphoprotein</keyword>
<protein>
    <submittedName>
        <fullName evidence="3">Two-component system nitrate/nitrite response regulator NarL</fullName>
    </submittedName>
</protein>
<evidence type="ECO:0000256" key="1">
    <source>
        <dbReference type="PROSITE-ProRule" id="PRU00169"/>
    </source>
</evidence>
<dbReference type="Proteomes" id="UP000535511">
    <property type="component" value="Unassembled WGS sequence"/>
</dbReference>
<dbReference type="CDD" id="cd17535">
    <property type="entry name" value="REC_NarL-like"/>
    <property type="match status" value="1"/>
</dbReference>
<organism evidence="3 4">
    <name type="scientific">Nocardioides panaciterrulae</name>
    <dbReference type="NCBI Taxonomy" id="661492"/>
    <lineage>
        <taxon>Bacteria</taxon>
        <taxon>Bacillati</taxon>
        <taxon>Actinomycetota</taxon>
        <taxon>Actinomycetes</taxon>
        <taxon>Propionibacteriales</taxon>
        <taxon>Nocardioidaceae</taxon>
        <taxon>Nocardioides</taxon>
    </lineage>
</organism>